<dbReference type="AlphaFoldDB" id="A0A446CG03"/>
<dbReference type="PANTHER" id="PTHR11785:SF512">
    <property type="entry name" value="SOBREMESA, ISOFORM B"/>
    <property type="match status" value="1"/>
</dbReference>
<dbReference type="Gene3D" id="1.20.1740.10">
    <property type="entry name" value="Amino acid/polyamine transporter I"/>
    <property type="match status" value="1"/>
</dbReference>
<dbReference type="InterPro" id="IPR002293">
    <property type="entry name" value="AA/rel_permease1"/>
</dbReference>
<feature type="transmembrane region" description="Helical" evidence="5">
    <location>
        <begin position="299"/>
        <end position="316"/>
    </location>
</feature>
<evidence type="ECO:0000256" key="1">
    <source>
        <dbReference type="ARBA" id="ARBA00004141"/>
    </source>
</evidence>
<evidence type="ECO:0000313" key="7">
    <source>
        <dbReference type="Proteomes" id="UP000289184"/>
    </source>
</evidence>
<dbReference type="GO" id="GO:0016020">
    <property type="term" value="C:membrane"/>
    <property type="evidence" value="ECO:0007669"/>
    <property type="project" value="UniProtKB-SubCell"/>
</dbReference>
<evidence type="ECO:0000313" key="6">
    <source>
        <dbReference type="EMBL" id="SSW66807.1"/>
    </source>
</evidence>
<feature type="transmembrane region" description="Helical" evidence="5">
    <location>
        <begin position="233"/>
        <end position="251"/>
    </location>
</feature>
<protein>
    <submittedName>
        <fullName evidence="6">Serine/threonine exchanger SteT</fullName>
    </submittedName>
</protein>
<keyword evidence="3 5" id="KW-1133">Transmembrane helix</keyword>
<dbReference type="GO" id="GO:0015179">
    <property type="term" value="F:L-amino acid transmembrane transporter activity"/>
    <property type="evidence" value="ECO:0007669"/>
    <property type="project" value="TreeGrafter"/>
</dbReference>
<feature type="transmembrane region" description="Helical" evidence="5">
    <location>
        <begin position="432"/>
        <end position="455"/>
    </location>
</feature>
<reference evidence="6 7" key="1">
    <citation type="submission" date="2018-07" db="EMBL/GenBank/DDBJ databases">
        <authorList>
            <person name="Peeters C."/>
        </authorList>
    </citation>
    <scope>NUCLEOTIDE SEQUENCE [LARGE SCALE GENOMIC DNA]</scope>
    <source>
        <strain evidence="6 7">LMG 3411</strain>
    </source>
</reference>
<dbReference type="Proteomes" id="UP000289184">
    <property type="component" value="Unassembled WGS sequence"/>
</dbReference>
<evidence type="ECO:0000256" key="4">
    <source>
        <dbReference type="ARBA" id="ARBA00023136"/>
    </source>
</evidence>
<evidence type="ECO:0000256" key="2">
    <source>
        <dbReference type="ARBA" id="ARBA00022692"/>
    </source>
</evidence>
<keyword evidence="7" id="KW-1185">Reference proteome</keyword>
<feature type="transmembrane region" description="Helical" evidence="5">
    <location>
        <begin position="496"/>
        <end position="515"/>
    </location>
</feature>
<comment type="subcellular location">
    <subcellularLocation>
        <location evidence="1">Membrane</location>
        <topology evidence="1">Multi-pass membrane protein</topology>
    </subcellularLocation>
</comment>
<dbReference type="Pfam" id="PF13520">
    <property type="entry name" value="AA_permease_2"/>
    <property type="match status" value="1"/>
</dbReference>
<accession>A0A446CG03</accession>
<organism evidence="6 7">
    <name type="scientific">Achromobacter agilis</name>
    <dbReference type="NCBI Taxonomy" id="1353888"/>
    <lineage>
        <taxon>Bacteria</taxon>
        <taxon>Pseudomonadati</taxon>
        <taxon>Pseudomonadota</taxon>
        <taxon>Betaproteobacteria</taxon>
        <taxon>Burkholderiales</taxon>
        <taxon>Alcaligenaceae</taxon>
        <taxon>Achromobacter</taxon>
    </lineage>
</organism>
<keyword evidence="4 5" id="KW-0472">Membrane</keyword>
<feature type="transmembrane region" description="Helical" evidence="5">
    <location>
        <begin position="194"/>
        <end position="218"/>
    </location>
</feature>
<feature type="transmembrane region" description="Helical" evidence="5">
    <location>
        <begin position="336"/>
        <end position="362"/>
    </location>
</feature>
<proteinExistence type="predicted"/>
<feature type="transmembrane region" description="Helical" evidence="5">
    <location>
        <begin position="521"/>
        <end position="542"/>
    </location>
</feature>
<dbReference type="EMBL" id="UFQB01000010">
    <property type="protein sequence ID" value="SSW66807.1"/>
    <property type="molecule type" value="Genomic_DNA"/>
</dbReference>
<feature type="transmembrane region" description="Helical" evidence="5">
    <location>
        <begin position="461"/>
        <end position="484"/>
    </location>
</feature>
<dbReference type="InterPro" id="IPR050598">
    <property type="entry name" value="AminoAcid_Transporter"/>
</dbReference>
<feature type="transmembrane region" description="Helical" evidence="5">
    <location>
        <begin position="382"/>
        <end position="411"/>
    </location>
</feature>
<evidence type="ECO:0000256" key="3">
    <source>
        <dbReference type="ARBA" id="ARBA00022989"/>
    </source>
</evidence>
<keyword evidence="2 5" id="KW-0812">Transmembrane</keyword>
<gene>
    <name evidence="6" type="primary">steT</name>
    <name evidence="6" type="ORF">AGI3411_02735</name>
</gene>
<dbReference type="PANTHER" id="PTHR11785">
    <property type="entry name" value="AMINO ACID TRANSPORTER"/>
    <property type="match status" value="1"/>
</dbReference>
<feature type="transmembrane region" description="Helical" evidence="5">
    <location>
        <begin position="149"/>
        <end position="173"/>
    </location>
</feature>
<sequence>MLFLVGSFTRARGFRLFFRENPEKPFRTRVGRLKYSGYCQASWTYGACACFRRLPESPDDTVAHAFVREFHPFAPVAAGTERPGFPLFAERAPAHAGPAAMSNASDTAMTRAPAGLSVMDATMVLVGVVIGIGIFGFPPLVAQHAGSEAAYIALWCAGGFVMLIGALCYGELGSAYPGAGGEYLYLTRAWGQRVGLMFAWARCTVIQTGAIAVVAYIYGDYAQRLVPLGPQGPALHAAISVVALTALNVAGTRYSKRLQWTFTMLTLAALAAVLIASLSATGDSPLRSGAVTPLAGNPAGLMGMGMVFVLLTYGGWNEAAYLSGELRDPARNMSRVLLTGTAIVTGAYVLINLALLEIFGLQGLRDTPALGADVMQLAAGPYAAALLSLTICATALSTINGTIITGARVYCALGRDVPRLSALAAWSTRNDAPAAALLVQGAITLALVALGAFSQNSVQTLVAYTAPVFWIFMLLVAISVVRLRRLDPGRPRPFRVPLYPLPPVLLALTCAGLVYSSAVYAGAGALIGLAVLAAGLPMLRLLKLEPAPG</sequence>
<evidence type="ECO:0000256" key="5">
    <source>
        <dbReference type="SAM" id="Phobius"/>
    </source>
</evidence>
<feature type="transmembrane region" description="Helical" evidence="5">
    <location>
        <begin position="118"/>
        <end position="137"/>
    </location>
</feature>
<feature type="transmembrane region" description="Helical" evidence="5">
    <location>
        <begin position="258"/>
        <end position="279"/>
    </location>
</feature>
<name>A0A446CG03_9BURK</name>